<accession>A0AB72VFH2</accession>
<dbReference type="EMBL" id="AP009044">
    <property type="protein sequence ID" value="BAQ21206.1"/>
    <property type="molecule type" value="Genomic_DNA"/>
</dbReference>
<name>A0AB72VFH2_CORGB</name>
<dbReference type="AlphaFoldDB" id="A0AB72VFH2"/>
<sequence>MYLQTDLPKHLIHRDITYPSPTLNCTPSHTATALSSANQHWRLLLFDANLHLNNHLSDMRTVSEQMLNIDVDLGHTLNRLH</sequence>
<organism evidence="1">
    <name type="scientific">Corynebacterium glutamicum (strain R)</name>
    <dbReference type="NCBI Taxonomy" id="340322"/>
    <lineage>
        <taxon>Bacteria</taxon>
        <taxon>Bacillati</taxon>
        <taxon>Actinomycetota</taxon>
        <taxon>Actinomycetes</taxon>
        <taxon>Mycobacteriales</taxon>
        <taxon>Corynebacteriaceae</taxon>
        <taxon>Corynebacterium</taxon>
    </lineage>
</organism>
<proteinExistence type="predicted"/>
<dbReference type="RefSeq" id="WP_080506444.1">
    <property type="nucleotide sequence ID" value="NC_009342.1"/>
</dbReference>
<dbReference type="Proteomes" id="UP000006698">
    <property type="component" value="Chromosome"/>
</dbReference>
<evidence type="ECO:0000313" key="1">
    <source>
        <dbReference type="EMBL" id="BAQ21206.1"/>
    </source>
</evidence>
<reference evidence="1" key="1">
    <citation type="journal article" date="2007" name="Microbiology">
        <title>Comparative analysis of the Corynebacterium glutamicum group and complete genome sequence of strain R.</title>
        <authorList>
            <person name="Yukawa H."/>
            <person name="Omumasaba C.A."/>
            <person name="Nonaka H."/>
            <person name="Kos P."/>
            <person name="Okai N."/>
            <person name="Suzuki N."/>
            <person name="Suda M."/>
            <person name="Tsuge Y."/>
            <person name="Watanabe J."/>
            <person name="Ikeda Y."/>
            <person name="Vertes A.A."/>
            <person name="Inui M."/>
        </authorList>
    </citation>
    <scope>NUCLEOTIDE SEQUENCE</scope>
    <source>
        <strain evidence="1">R</strain>
    </source>
</reference>
<protein>
    <submittedName>
        <fullName evidence="1">Uncharacterized protein</fullName>
    </submittedName>
</protein>
<gene>
    <name evidence="1" type="ordered locus">cgR_6144</name>
</gene>
<dbReference type="KEGG" id="cgt:cgR_6144"/>